<dbReference type="Gene3D" id="2.60.40.380">
    <property type="entry name" value="Purple acid phosphatase-like, N-terminal"/>
    <property type="match status" value="1"/>
</dbReference>
<dbReference type="CDD" id="cd07389">
    <property type="entry name" value="MPP_PhoD"/>
    <property type="match status" value="1"/>
</dbReference>
<comment type="caution">
    <text evidence="5">The sequence shown here is derived from an EMBL/GenBank/DDBJ whole genome shotgun (WGS) entry which is preliminary data.</text>
</comment>
<feature type="compositionally biased region" description="Gly residues" evidence="1">
    <location>
        <begin position="74"/>
        <end position="100"/>
    </location>
</feature>
<dbReference type="EMBL" id="JBHSFO010000004">
    <property type="protein sequence ID" value="MFC4604165.1"/>
    <property type="molecule type" value="Genomic_DNA"/>
</dbReference>
<keyword evidence="6" id="KW-1185">Reference proteome</keyword>
<dbReference type="Gene3D" id="3.60.21.70">
    <property type="entry name" value="PhoD-like phosphatase"/>
    <property type="match status" value="1"/>
</dbReference>
<evidence type="ECO:0000259" key="4">
    <source>
        <dbReference type="Pfam" id="PF16655"/>
    </source>
</evidence>
<gene>
    <name evidence="5" type="ORF">ACFO6S_10760</name>
</gene>
<dbReference type="InterPro" id="IPR052900">
    <property type="entry name" value="Phospholipid_Metab_Enz"/>
</dbReference>
<dbReference type="PANTHER" id="PTHR43606:SF2">
    <property type="entry name" value="ALKALINE PHOSPHATASE FAMILY PROTEIN (AFU_ORTHOLOGUE AFUA_5G03860)"/>
    <property type="match status" value="1"/>
</dbReference>
<dbReference type="RefSeq" id="WP_378416736.1">
    <property type="nucleotide sequence ID" value="NZ_JBHSFO010000004.1"/>
</dbReference>
<feature type="region of interest" description="Disordered" evidence="1">
    <location>
        <begin position="545"/>
        <end position="566"/>
    </location>
</feature>
<dbReference type="InterPro" id="IPR038607">
    <property type="entry name" value="PhoD-like_sf"/>
</dbReference>
<proteinExistence type="predicted"/>
<dbReference type="InterPro" id="IPR032093">
    <property type="entry name" value="PhoD_N"/>
</dbReference>
<evidence type="ECO:0000313" key="6">
    <source>
        <dbReference type="Proteomes" id="UP001595914"/>
    </source>
</evidence>
<feature type="region of interest" description="Disordered" evidence="1">
    <location>
        <begin position="68"/>
        <end position="105"/>
    </location>
</feature>
<sequence>MSSSSRNVSRRALLTGLSALAGASLLPATANATPVLRQAPDAGAGLIRNPEFGNGVMAGVPRTDGATLWTRIGGSSGTGSTGLGSSGSGSAGTGSLGTGSAGSSARGGELALIVSKREDLSSPVLAERVQVREDADGTVHFDVNGLAPGETYYYQFRGNGGESEMGRFRTLRPADSNEPVRIGWFTCQGFEEGYYAAHRHLAEEDLDFVVCLGDYVYEFTKPGVRGLENNPFPQNIEGMREKYRKYRTDADLRLMHSQHAFIPIWDDHEFRNNYSKDGWTFPVVAPIDSAVGFQQKKQWAWQSWFEHMPVPRFSADPLRTYRSLRVGKTVELFAPDSRQYRDVQPGGDQDHTVCPDADAPGRTMLGAAQKSWLLDGLTQSDARWKVVANASMMMGMVTEDDGARGYYDTWDGYGAERTEILSTAAQSVENLLLVTGDDHDGWAGELWDTGFAPGTVSGAQGNAGGTRRAGVEFVVPSVTSANTGDGGFTGSSDNVAGARAEELSRRAKNPHVKHVDMVSHGYGVLAVDAGEARFQFRAVDKLNPNSGVTTSKSLRTPAGQSVIENA</sequence>
<dbReference type="Proteomes" id="UP001595914">
    <property type="component" value="Unassembled WGS sequence"/>
</dbReference>
<dbReference type="PANTHER" id="PTHR43606">
    <property type="entry name" value="PHOSPHATASE, PUTATIVE (AFU_ORTHOLOGUE AFUA_6G08710)-RELATED"/>
    <property type="match status" value="1"/>
</dbReference>
<evidence type="ECO:0000256" key="1">
    <source>
        <dbReference type="SAM" id="MobiDB-lite"/>
    </source>
</evidence>
<dbReference type="InterPro" id="IPR006311">
    <property type="entry name" value="TAT_signal"/>
</dbReference>
<dbReference type="InterPro" id="IPR018946">
    <property type="entry name" value="PhoD-like_MPP"/>
</dbReference>
<keyword evidence="2" id="KW-0732">Signal</keyword>
<feature type="signal peptide" evidence="2">
    <location>
        <begin position="1"/>
        <end position="32"/>
    </location>
</feature>
<feature type="domain" description="Phospholipase D N-terminal" evidence="4">
    <location>
        <begin position="55"/>
        <end position="170"/>
    </location>
</feature>
<feature type="chain" id="PRO_5047225024" evidence="2">
    <location>
        <begin position="33"/>
        <end position="566"/>
    </location>
</feature>
<dbReference type="SUPFAM" id="SSF56300">
    <property type="entry name" value="Metallo-dependent phosphatases"/>
    <property type="match status" value="1"/>
</dbReference>
<feature type="domain" description="PhoD-like phosphatase metallophosphatase" evidence="3">
    <location>
        <begin position="183"/>
        <end position="535"/>
    </location>
</feature>
<protein>
    <submittedName>
        <fullName evidence="5">Alkaline phosphatase D family protein</fullName>
    </submittedName>
</protein>
<dbReference type="Pfam" id="PF16655">
    <property type="entry name" value="PhoD_N"/>
    <property type="match status" value="1"/>
</dbReference>
<reference evidence="6" key="1">
    <citation type="journal article" date="2019" name="Int. J. Syst. Evol. Microbiol.">
        <title>The Global Catalogue of Microorganisms (GCM) 10K type strain sequencing project: providing services to taxonomists for standard genome sequencing and annotation.</title>
        <authorList>
            <consortium name="The Broad Institute Genomics Platform"/>
            <consortium name="The Broad Institute Genome Sequencing Center for Infectious Disease"/>
            <person name="Wu L."/>
            <person name="Ma J."/>
        </authorList>
    </citation>
    <scope>NUCLEOTIDE SEQUENCE [LARGE SCALE GENOMIC DNA]</scope>
    <source>
        <strain evidence="6">CCUG 54520</strain>
    </source>
</reference>
<evidence type="ECO:0000256" key="2">
    <source>
        <dbReference type="SAM" id="SignalP"/>
    </source>
</evidence>
<accession>A0ABV9FT37</accession>
<evidence type="ECO:0000259" key="3">
    <source>
        <dbReference type="Pfam" id="PF09423"/>
    </source>
</evidence>
<evidence type="ECO:0000313" key="5">
    <source>
        <dbReference type="EMBL" id="MFC4604165.1"/>
    </source>
</evidence>
<dbReference type="PROSITE" id="PS51318">
    <property type="entry name" value="TAT"/>
    <property type="match status" value="1"/>
</dbReference>
<organism evidence="5 6">
    <name type="scientific">Rhodococcus kronopolitis</name>
    <dbReference type="NCBI Taxonomy" id="1460226"/>
    <lineage>
        <taxon>Bacteria</taxon>
        <taxon>Bacillati</taxon>
        <taxon>Actinomycetota</taxon>
        <taxon>Actinomycetes</taxon>
        <taxon>Mycobacteriales</taxon>
        <taxon>Nocardiaceae</taxon>
        <taxon>Rhodococcus</taxon>
    </lineage>
</organism>
<name>A0ABV9FT37_9NOCA</name>
<dbReference type="Pfam" id="PF09423">
    <property type="entry name" value="PhoD"/>
    <property type="match status" value="1"/>
</dbReference>
<dbReference type="InterPro" id="IPR029052">
    <property type="entry name" value="Metallo-depent_PP-like"/>
</dbReference>